<reference evidence="1" key="1">
    <citation type="submission" date="2018-02" db="EMBL/GenBank/DDBJ databases">
        <title>Rhizophora mucronata_Transcriptome.</title>
        <authorList>
            <person name="Meera S.P."/>
            <person name="Sreeshan A."/>
            <person name="Augustine A."/>
        </authorList>
    </citation>
    <scope>NUCLEOTIDE SEQUENCE</scope>
    <source>
        <tissue evidence="1">Leaf</tissue>
    </source>
</reference>
<evidence type="ECO:0000313" key="1">
    <source>
        <dbReference type="EMBL" id="MBX24331.1"/>
    </source>
</evidence>
<dbReference type="GO" id="GO:0016301">
    <property type="term" value="F:kinase activity"/>
    <property type="evidence" value="ECO:0007669"/>
    <property type="project" value="UniProtKB-KW"/>
</dbReference>
<name>A0A2P2M2A8_RHIMU</name>
<organism evidence="1">
    <name type="scientific">Rhizophora mucronata</name>
    <name type="common">Asiatic mangrove</name>
    <dbReference type="NCBI Taxonomy" id="61149"/>
    <lineage>
        <taxon>Eukaryota</taxon>
        <taxon>Viridiplantae</taxon>
        <taxon>Streptophyta</taxon>
        <taxon>Embryophyta</taxon>
        <taxon>Tracheophyta</taxon>
        <taxon>Spermatophyta</taxon>
        <taxon>Magnoliopsida</taxon>
        <taxon>eudicotyledons</taxon>
        <taxon>Gunneridae</taxon>
        <taxon>Pentapetalae</taxon>
        <taxon>rosids</taxon>
        <taxon>fabids</taxon>
        <taxon>Malpighiales</taxon>
        <taxon>Rhizophoraceae</taxon>
        <taxon>Rhizophora</taxon>
    </lineage>
</organism>
<sequence>MTVQALHCQILSIKYKLTFKIHFGVGVPMSCNVWDKLFNSLISLSYIMFMDSCYLDYAAKYILTGFFLCTSVEGFFCICFCHN</sequence>
<keyword evidence="1" id="KW-0418">Kinase</keyword>
<dbReference type="AlphaFoldDB" id="A0A2P2M2A8"/>
<dbReference type="EMBL" id="GGEC01043847">
    <property type="protein sequence ID" value="MBX24331.1"/>
    <property type="molecule type" value="Transcribed_RNA"/>
</dbReference>
<protein>
    <submittedName>
        <fullName evidence="1">Putative aarF domain-containing protein kinase At1g79600ic isoform X2</fullName>
    </submittedName>
</protein>
<accession>A0A2P2M2A8</accession>
<keyword evidence="1" id="KW-0808">Transferase</keyword>
<proteinExistence type="predicted"/>